<keyword evidence="3" id="KW-1185">Reference proteome</keyword>
<dbReference type="InterPro" id="IPR052906">
    <property type="entry name" value="Type_IV_Methyl-Rstrct_Enzyme"/>
</dbReference>
<organism evidence="2 3">
    <name type="scientific">Alkalibaculum sporogenes</name>
    <dbReference type="NCBI Taxonomy" id="2655001"/>
    <lineage>
        <taxon>Bacteria</taxon>
        <taxon>Bacillati</taxon>
        <taxon>Bacillota</taxon>
        <taxon>Clostridia</taxon>
        <taxon>Eubacteriales</taxon>
        <taxon>Eubacteriaceae</taxon>
        <taxon>Alkalibaculum</taxon>
    </lineage>
</organism>
<evidence type="ECO:0000313" key="2">
    <source>
        <dbReference type="EMBL" id="MPW24322.1"/>
    </source>
</evidence>
<dbReference type="PIRSF" id="PIRSF031853">
    <property type="entry name" value="UPC031853"/>
    <property type="match status" value="1"/>
</dbReference>
<dbReference type="InterPro" id="IPR011335">
    <property type="entry name" value="Restrct_endonuc-II-like"/>
</dbReference>
<dbReference type="Proteomes" id="UP000440004">
    <property type="component" value="Unassembled WGS sequence"/>
</dbReference>
<dbReference type="InterPro" id="IPR007560">
    <property type="entry name" value="Restrct_endonuc_IV_Mrr"/>
</dbReference>
<name>A0A6A7K4E3_9FIRM</name>
<dbReference type="EMBL" id="WHNX01000001">
    <property type="protein sequence ID" value="MPW24322.1"/>
    <property type="molecule type" value="Genomic_DNA"/>
</dbReference>
<dbReference type="GO" id="GO:0009307">
    <property type="term" value="P:DNA restriction-modification system"/>
    <property type="evidence" value="ECO:0007669"/>
    <property type="project" value="InterPro"/>
</dbReference>
<reference evidence="2 3" key="1">
    <citation type="submission" date="2019-10" db="EMBL/GenBank/DDBJ databases">
        <title>Alkalibaculum tamaniensis sp.nov., a new alkaliphilic acetogen, isolated on methoxylated aromatics from a mud volcano.</title>
        <authorList>
            <person name="Khomyakova M.A."/>
            <person name="Merkel A.Y."/>
            <person name="Bonch-Osmolovskaya E.A."/>
            <person name="Slobodkin A.I."/>
        </authorList>
    </citation>
    <scope>NUCLEOTIDE SEQUENCE [LARGE SCALE GENOMIC DNA]</scope>
    <source>
        <strain evidence="2 3">M08DMB</strain>
    </source>
</reference>
<dbReference type="GO" id="GO:0003677">
    <property type="term" value="F:DNA binding"/>
    <property type="evidence" value="ECO:0007669"/>
    <property type="project" value="InterPro"/>
</dbReference>
<protein>
    <submittedName>
        <fullName evidence="2">Restriction endonuclease</fullName>
    </submittedName>
</protein>
<feature type="domain" description="Restriction endonuclease type IV Mrr" evidence="1">
    <location>
        <begin position="203"/>
        <end position="317"/>
    </location>
</feature>
<proteinExistence type="predicted"/>
<dbReference type="SUPFAM" id="SSF52980">
    <property type="entry name" value="Restriction endonuclease-like"/>
    <property type="match status" value="1"/>
</dbReference>
<dbReference type="AlphaFoldDB" id="A0A6A7K4E3"/>
<dbReference type="PANTHER" id="PTHR30015">
    <property type="entry name" value="MRR RESTRICTION SYSTEM PROTEIN"/>
    <property type="match status" value="1"/>
</dbReference>
<dbReference type="InterPro" id="IPR011856">
    <property type="entry name" value="tRNA_endonuc-like_dom_sf"/>
</dbReference>
<evidence type="ECO:0000313" key="3">
    <source>
        <dbReference type="Proteomes" id="UP000440004"/>
    </source>
</evidence>
<evidence type="ECO:0000259" key="1">
    <source>
        <dbReference type="Pfam" id="PF04471"/>
    </source>
</evidence>
<dbReference type="Gene3D" id="3.40.1350.10">
    <property type="match status" value="1"/>
</dbReference>
<dbReference type="PANTHER" id="PTHR30015:SF7">
    <property type="entry name" value="TYPE IV METHYL-DIRECTED RESTRICTION ENZYME ECOKMRR"/>
    <property type="match status" value="1"/>
</dbReference>
<keyword evidence="2" id="KW-0255">Endonuclease</keyword>
<dbReference type="GO" id="GO:0015666">
    <property type="term" value="F:restriction endodeoxyribonuclease activity"/>
    <property type="evidence" value="ECO:0007669"/>
    <property type="project" value="TreeGrafter"/>
</dbReference>
<comment type="caution">
    <text evidence="2">The sequence shown here is derived from an EMBL/GenBank/DDBJ whole genome shotgun (WGS) entry which is preliminary data.</text>
</comment>
<keyword evidence="2" id="KW-0540">Nuclease</keyword>
<dbReference type="RefSeq" id="WP_152800694.1">
    <property type="nucleotide sequence ID" value="NZ_WHNX01000001.1"/>
</dbReference>
<gene>
    <name evidence="2" type="ORF">GC105_00755</name>
</gene>
<sequence length="346" mass="40309">MSIWLFRAGKNGEFEEKFLTDNRVYLTWIDLNFDLSLVAKKQDLYKTLVSHYNLEKEKTAINWASQIWPIAHRMGIGDWVVLPSKVNRTIHFGKIIGEYNYNESLGSPYYHYRDVKWFAVDIPRDKFDQDILYSLGAFMTVCKIHKNDAEIRIKEMYKNGWKSKNVYPIIGNENGESIEESIEDNIPIDLNEFIFDRISERIIRRFKGHEMEHLIEEILKAKGFTTYRSPEGADFGVDLLASADTLGFGSPRICVQVKSTDGTVDRPTLDQLIGTMSNFNADFGLLVSWSGFKSSVIKEIPKQFFKVRLWDSKKIIQEIFENYENLSDQIKAEIPLKRVWMLNEDE</sequence>
<keyword evidence="2" id="KW-0378">Hydrolase</keyword>
<dbReference type="InterPro" id="IPR016984">
    <property type="entry name" value="UCP031853"/>
</dbReference>
<dbReference type="Pfam" id="PF04471">
    <property type="entry name" value="Mrr_cat"/>
    <property type="match status" value="1"/>
</dbReference>
<accession>A0A6A7K4E3</accession>